<dbReference type="Proteomes" id="UP001596417">
    <property type="component" value="Unassembled WGS sequence"/>
</dbReference>
<dbReference type="CDD" id="cd06464">
    <property type="entry name" value="ACD_sHsps-like"/>
    <property type="match status" value="1"/>
</dbReference>
<proteinExistence type="inferred from homology"/>
<dbReference type="Gene3D" id="2.60.40.790">
    <property type="match status" value="1"/>
</dbReference>
<dbReference type="AlphaFoldDB" id="A0ABD5YS64"/>
<keyword evidence="5" id="KW-1185">Reference proteome</keyword>
<accession>A0ABD5YS64</accession>
<dbReference type="InterPro" id="IPR002068">
    <property type="entry name" value="A-crystallin/Hsp20_dom"/>
</dbReference>
<evidence type="ECO:0000313" key="4">
    <source>
        <dbReference type="EMBL" id="MFC7191217.1"/>
    </source>
</evidence>
<sequence>MPSRNPFEEIERMFEQMDKGFRSFDSSLTQGVPLDLVDENDSYVVTADLPGYDKDDIDVRLSGSTLRITAERDTKTEDADTEFVRRERTRESVSRSVRLPERVVEDETDASYKNGVLTVTLSKEGSLDDGESIPIE</sequence>
<dbReference type="InterPro" id="IPR031107">
    <property type="entry name" value="Small_HSP"/>
</dbReference>
<evidence type="ECO:0000256" key="2">
    <source>
        <dbReference type="RuleBase" id="RU003616"/>
    </source>
</evidence>
<protein>
    <submittedName>
        <fullName evidence="4">Hsp20/alpha crystallin family protein</fullName>
    </submittedName>
</protein>
<dbReference type="PANTHER" id="PTHR11527">
    <property type="entry name" value="HEAT-SHOCK PROTEIN 20 FAMILY MEMBER"/>
    <property type="match status" value="1"/>
</dbReference>
<comment type="caution">
    <text evidence="4">The sequence shown here is derived from an EMBL/GenBank/DDBJ whole genome shotgun (WGS) entry which is preliminary data.</text>
</comment>
<evidence type="ECO:0000259" key="3">
    <source>
        <dbReference type="PROSITE" id="PS01031"/>
    </source>
</evidence>
<dbReference type="PROSITE" id="PS01031">
    <property type="entry name" value="SHSP"/>
    <property type="match status" value="1"/>
</dbReference>
<evidence type="ECO:0000256" key="1">
    <source>
        <dbReference type="PROSITE-ProRule" id="PRU00285"/>
    </source>
</evidence>
<feature type="domain" description="SHSP" evidence="3">
    <location>
        <begin position="25"/>
        <end position="136"/>
    </location>
</feature>
<name>A0ABD5YS64_9EURY</name>
<comment type="similarity">
    <text evidence="1 2">Belongs to the small heat shock protein (HSP20) family.</text>
</comment>
<dbReference type="RefSeq" id="WP_264555743.1">
    <property type="nucleotide sequence ID" value="NZ_CP109979.1"/>
</dbReference>
<dbReference type="SUPFAM" id="SSF49764">
    <property type="entry name" value="HSP20-like chaperones"/>
    <property type="match status" value="1"/>
</dbReference>
<gene>
    <name evidence="4" type="ORF">ACFQL7_16340</name>
</gene>
<dbReference type="InterPro" id="IPR008978">
    <property type="entry name" value="HSP20-like_chaperone"/>
</dbReference>
<dbReference type="Pfam" id="PF00011">
    <property type="entry name" value="HSP20"/>
    <property type="match status" value="1"/>
</dbReference>
<organism evidence="4 5">
    <name type="scientific">Halocatena marina</name>
    <dbReference type="NCBI Taxonomy" id="2934937"/>
    <lineage>
        <taxon>Archaea</taxon>
        <taxon>Methanobacteriati</taxon>
        <taxon>Methanobacteriota</taxon>
        <taxon>Stenosarchaea group</taxon>
        <taxon>Halobacteria</taxon>
        <taxon>Halobacteriales</taxon>
        <taxon>Natronomonadaceae</taxon>
        <taxon>Halocatena</taxon>
    </lineage>
</organism>
<dbReference type="GeneID" id="76200932"/>
<reference evidence="4 5" key="1">
    <citation type="journal article" date="2019" name="Int. J. Syst. Evol. Microbiol.">
        <title>The Global Catalogue of Microorganisms (GCM) 10K type strain sequencing project: providing services to taxonomists for standard genome sequencing and annotation.</title>
        <authorList>
            <consortium name="The Broad Institute Genomics Platform"/>
            <consortium name="The Broad Institute Genome Sequencing Center for Infectious Disease"/>
            <person name="Wu L."/>
            <person name="Ma J."/>
        </authorList>
    </citation>
    <scope>NUCLEOTIDE SEQUENCE [LARGE SCALE GENOMIC DNA]</scope>
    <source>
        <strain evidence="4 5">RDMS1</strain>
    </source>
</reference>
<dbReference type="EMBL" id="JBHTAX010000001">
    <property type="protein sequence ID" value="MFC7191217.1"/>
    <property type="molecule type" value="Genomic_DNA"/>
</dbReference>
<evidence type="ECO:0000313" key="5">
    <source>
        <dbReference type="Proteomes" id="UP001596417"/>
    </source>
</evidence>